<evidence type="ECO:0000313" key="1">
    <source>
        <dbReference type="EMBL" id="KAF5757862.1"/>
    </source>
</evidence>
<sequence>MRASKYVEPALVMESKKKVVEEQQSHEKVVNWEDYQHEVARLSSLSSAVNEANYNKSLMQEKLNDYLQFEAESLSWSNQLDEMREKLEARKLVMGNTSMNLKVVQEKAKKQEDELNSQIRSLLMAGTSLSVASRSLQEENNSLAGERGYGHLKNVQKLLRMRQQFLVFQISLLYPVKVATGHTFDQELDSYSNNSKSGNPSGVKALDASGSLTISGLHLTVLPFKKMSFFTDKKEVQSSATALGYVAHAVSLIAFYLETPLRYPLRLGGSRTYICDYAPSVEPTSSDFTSISLPSLSSKPMEFPLFLEGQDTTRSAYAVFLLNKDLEQLLNFIGVESLGPRHVLANLKELLNNIFSPDYINL</sequence>
<keyword evidence="1" id="KW-0808">Transferase</keyword>
<reference evidence="1" key="2">
    <citation type="submission" date="2020-06" db="EMBL/GenBank/DDBJ databases">
        <title>Helianthus annuus Genome sequencing and assembly Release 2.</title>
        <authorList>
            <person name="Gouzy J."/>
            <person name="Langlade N."/>
            <person name="Munos S."/>
        </authorList>
    </citation>
    <scope>NUCLEOTIDE SEQUENCE</scope>
    <source>
        <tissue evidence="1">Leaves</tissue>
    </source>
</reference>
<proteinExistence type="predicted"/>
<gene>
    <name evidence="1" type="ORF">HanXRQr2_Chr16g0722761</name>
</gene>
<dbReference type="Proteomes" id="UP000215914">
    <property type="component" value="Unassembled WGS sequence"/>
</dbReference>
<dbReference type="GO" id="GO:0016303">
    <property type="term" value="F:1-phosphatidylinositol-3-kinase activity"/>
    <property type="evidence" value="ECO:0007669"/>
    <property type="project" value="UniProtKB-EC"/>
</dbReference>
<dbReference type="Gramene" id="mRNA:HanXRQr2_Chr16g0722761">
    <property type="protein sequence ID" value="mRNA:HanXRQr2_Chr16g0722761"/>
    <property type="gene ID" value="HanXRQr2_Chr16g0722761"/>
</dbReference>
<dbReference type="GO" id="GO:0000323">
    <property type="term" value="C:lytic vacuole"/>
    <property type="evidence" value="ECO:0000318"/>
    <property type="project" value="GO_Central"/>
</dbReference>
<dbReference type="AlphaFoldDB" id="A0A9K3DPF0"/>
<dbReference type="PANTHER" id="PTHR15157">
    <property type="entry name" value="UV RADIATION RESISTANCE-ASSOCIATED GENE PROTEIN"/>
    <property type="match status" value="1"/>
</dbReference>
<reference evidence="1" key="1">
    <citation type="journal article" date="2017" name="Nature">
        <title>The sunflower genome provides insights into oil metabolism, flowering and Asterid evolution.</title>
        <authorList>
            <person name="Badouin H."/>
            <person name="Gouzy J."/>
            <person name="Grassa C.J."/>
            <person name="Murat F."/>
            <person name="Staton S.E."/>
            <person name="Cottret L."/>
            <person name="Lelandais-Briere C."/>
            <person name="Owens G.L."/>
            <person name="Carrere S."/>
            <person name="Mayjonade B."/>
            <person name="Legrand L."/>
            <person name="Gill N."/>
            <person name="Kane N.C."/>
            <person name="Bowers J.E."/>
            <person name="Hubner S."/>
            <person name="Bellec A."/>
            <person name="Berard A."/>
            <person name="Berges H."/>
            <person name="Blanchet N."/>
            <person name="Boniface M.C."/>
            <person name="Brunel D."/>
            <person name="Catrice O."/>
            <person name="Chaidir N."/>
            <person name="Claudel C."/>
            <person name="Donnadieu C."/>
            <person name="Faraut T."/>
            <person name="Fievet G."/>
            <person name="Helmstetter N."/>
            <person name="King M."/>
            <person name="Knapp S.J."/>
            <person name="Lai Z."/>
            <person name="Le Paslier M.C."/>
            <person name="Lippi Y."/>
            <person name="Lorenzon L."/>
            <person name="Mandel J.R."/>
            <person name="Marage G."/>
            <person name="Marchand G."/>
            <person name="Marquand E."/>
            <person name="Bret-Mestries E."/>
            <person name="Morien E."/>
            <person name="Nambeesan S."/>
            <person name="Nguyen T."/>
            <person name="Pegot-Espagnet P."/>
            <person name="Pouilly N."/>
            <person name="Raftis F."/>
            <person name="Sallet E."/>
            <person name="Schiex T."/>
            <person name="Thomas J."/>
            <person name="Vandecasteele C."/>
            <person name="Vares D."/>
            <person name="Vear F."/>
            <person name="Vautrin S."/>
            <person name="Crespi M."/>
            <person name="Mangin B."/>
            <person name="Burke J.M."/>
            <person name="Salse J."/>
            <person name="Munos S."/>
            <person name="Vincourt P."/>
            <person name="Rieseberg L.H."/>
            <person name="Langlade N.B."/>
        </authorList>
    </citation>
    <scope>NUCLEOTIDE SEQUENCE</scope>
    <source>
        <tissue evidence="1">Leaves</tissue>
    </source>
</reference>
<dbReference type="EC" id="2.7.1.137" evidence="1"/>
<protein>
    <submittedName>
        <fullName evidence="1">Phosphatidylinositol 3-kinase</fullName>
        <ecNumber evidence="1">2.7.1.137</ecNumber>
    </submittedName>
</protein>
<comment type="caution">
    <text evidence="1">The sequence shown here is derived from an EMBL/GenBank/DDBJ whole genome shotgun (WGS) entry which is preliminary data.</text>
</comment>
<accession>A0A9K3DPF0</accession>
<organism evidence="1 2">
    <name type="scientific">Helianthus annuus</name>
    <name type="common">Common sunflower</name>
    <dbReference type="NCBI Taxonomy" id="4232"/>
    <lineage>
        <taxon>Eukaryota</taxon>
        <taxon>Viridiplantae</taxon>
        <taxon>Streptophyta</taxon>
        <taxon>Embryophyta</taxon>
        <taxon>Tracheophyta</taxon>
        <taxon>Spermatophyta</taxon>
        <taxon>Magnoliopsida</taxon>
        <taxon>eudicotyledons</taxon>
        <taxon>Gunneridae</taxon>
        <taxon>Pentapetalae</taxon>
        <taxon>asterids</taxon>
        <taxon>campanulids</taxon>
        <taxon>Asterales</taxon>
        <taxon>Asteraceae</taxon>
        <taxon>Asteroideae</taxon>
        <taxon>Heliantheae alliance</taxon>
        <taxon>Heliantheae</taxon>
        <taxon>Helianthus</taxon>
    </lineage>
</organism>
<dbReference type="GO" id="GO:0035493">
    <property type="term" value="P:SNARE complex assembly"/>
    <property type="evidence" value="ECO:0000318"/>
    <property type="project" value="GO_Central"/>
</dbReference>
<dbReference type="PANTHER" id="PTHR15157:SF24">
    <property type="entry name" value="VACUOLAR PROTEIN SORTING 38"/>
    <property type="match status" value="1"/>
</dbReference>
<name>A0A9K3DPF0_HELAN</name>
<dbReference type="GO" id="GO:0005768">
    <property type="term" value="C:endosome"/>
    <property type="evidence" value="ECO:0000318"/>
    <property type="project" value="GO_Central"/>
</dbReference>
<dbReference type="GO" id="GO:0000149">
    <property type="term" value="F:SNARE binding"/>
    <property type="evidence" value="ECO:0000318"/>
    <property type="project" value="GO_Central"/>
</dbReference>
<dbReference type="EMBL" id="MNCJ02000331">
    <property type="protein sequence ID" value="KAF5757862.1"/>
    <property type="molecule type" value="Genomic_DNA"/>
</dbReference>
<evidence type="ECO:0000313" key="2">
    <source>
        <dbReference type="Proteomes" id="UP000215914"/>
    </source>
</evidence>
<keyword evidence="2" id="KW-1185">Reference proteome</keyword>